<dbReference type="Proteomes" id="UP000198885">
    <property type="component" value="Unassembled WGS sequence"/>
</dbReference>
<evidence type="ECO:0000256" key="2">
    <source>
        <dbReference type="ARBA" id="ARBA00005001"/>
    </source>
</evidence>
<feature type="transmembrane region" description="Helical" evidence="13">
    <location>
        <begin position="456"/>
        <end position="479"/>
    </location>
</feature>
<feature type="transmembrane region" description="Helical" evidence="13">
    <location>
        <begin position="39"/>
        <end position="62"/>
    </location>
</feature>
<dbReference type="InterPro" id="IPR001173">
    <property type="entry name" value="Glyco_trans_2-like"/>
</dbReference>
<evidence type="ECO:0000256" key="4">
    <source>
        <dbReference type="ARBA" id="ARBA00020585"/>
    </source>
</evidence>
<comment type="subcellular location">
    <subcellularLocation>
        <location evidence="1">Cell inner membrane</location>
        <topology evidence="1">Multi-pass membrane protein</topology>
    </subcellularLocation>
</comment>
<evidence type="ECO:0000256" key="5">
    <source>
        <dbReference type="ARBA" id="ARBA00022475"/>
    </source>
</evidence>
<evidence type="ECO:0000313" key="16">
    <source>
        <dbReference type="Proteomes" id="UP000198885"/>
    </source>
</evidence>
<dbReference type="NCBIfam" id="NF003962">
    <property type="entry name" value="PRK05454.2-5"/>
    <property type="match status" value="1"/>
</dbReference>
<organism evidence="15 16">
    <name type="scientific">Tranquillimonas rosea</name>
    <dbReference type="NCBI Taxonomy" id="641238"/>
    <lineage>
        <taxon>Bacteria</taxon>
        <taxon>Pseudomonadati</taxon>
        <taxon>Pseudomonadota</taxon>
        <taxon>Alphaproteobacteria</taxon>
        <taxon>Rhodobacterales</taxon>
        <taxon>Roseobacteraceae</taxon>
        <taxon>Tranquillimonas</taxon>
    </lineage>
</organism>
<dbReference type="PANTHER" id="PTHR43867:SF5">
    <property type="entry name" value="GLUCANS BIOSYNTHESIS GLUCOSYLTRANSFERASE H"/>
    <property type="match status" value="1"/>
</dbReference>
<dbReference type="NCBIfam" id="NF003959">
    <property type="entry name" value="PRK05454.2-2"/>
    <property type="match status" value="1"/>
</dbReference>
<keyword evidence="8 15" id="KW-0808">Transferase</keyword>
<feature type="transmembrane region" description="Helical" evidence="13">
    <location>
        <begin position="358"/>
        <end position="386"/>
    </location>
</feature>
<evidence type="ECO:0000256" key="10">
    <source>
        <dbReference type="ARBA" id="ARBA00022989"/>
    </source>
</evidence>
<dbReference type="InterPro" id="IPR029044">
    <property type="entry name" value="Nucleotide-diphossugar_trans"/>
</dbReference>
<dbReference type="PANTHER" id="PTHR43867">
    <property type="entry name" value="CELLULOSE SYNTHASE CATALYTIC SUBUNIT A [UDP-FORMING]"/>
    <property type="match status" value="1"/>
</dbReference>
<dbReference type="Gene3D" id="3.90.550.10">
    <property type="entry name" value="Spore Coat Polysaccharide Biosynthesis Protein SpsA, Chain A"/>
    <property type="match status" value="1"/>
</dbReference>
<feature type="transmembrane region" description="Helical" evidence="13">
    <location>
        <begin position="525"/>
        <end position="545"/>
    </location>
</feature>
<evidence type="ECO:0000256" key="13">
    <source>
        <dbReference type="SAM" id="Phobius"/>
    </source>
</evidence>
<feature type="domain" description="Glycosyltransferase 2-like" evidence="14">
    <location>
        <begin position="187"/>
        <end position="384"/>
    </location>
</feature>
<accession>A0A1H9SG40</accession>
<feature type="transmembrane region" description="Helical" evidence="13">
    <location>
        <begin position="12"/>
        <end position="33"/>
    </location>
</feature>
<evidence type="ECO:0000256" key="11">
    <source>
        <dbReference type="ARBA" id="ARBA00023136"/>
    </source>
</evidence>
<dbReference type="InterPro" id="IPR050321">
    <property type="entry name" value="Glycosyltr_2/OpgH_subfam"/>
</dbReference>
<dbReference type="SUPFAM" id="SSF53448">
    <property type="entry name" value="Nucleotide-diphospho-sugar transferases"/>
    <property type="match status" value="1"/>
</dbReference>
<evidence type="ECO:0000256" key="3">
    <source>
        <dbReference type="ARBA" id="ARBA00009337"/>
    </source>
</evidence>
<comment type="pathway">
    <text evidence="2">Glycan metabolism; osmoregulated periplasmic glucan (OPG) biosynthesis.</text>
</comment>
<evidence type="ECO:0000256" key="8">
    <source>
        <dbReference type="ARBA" id="ARBA00022679"/>
    </source>
</evidence>
<dbReference type="RefSeq" id="WP_092690203.1">
    <property type="nucleotide sequence ID" value="NZ_FOGU01000003.1"/>
</dbReference>
<proteinExistence type="inferred from homology"/>
<evidence type="ECO:0000256" key="6">
    <source>
        <dbReference type="ARBA" id="ARBA00022519"/>
    </source>
</evidence>
<evidence type="ECO:0000256" key="7">
    <source>
        <dbReference type="ARBA" id="ARBA00022676"/>
    </source>
</evidence>
<keyword evidence="5" id="KW-1003">Cell membrane</keyword>
<reference evidence="15 16" key="1">
    <citation type="submission" date="2016-10" db="EMBL/GenBank/DDBJ databases">
        <authorList>
            <person name="de Groot N.N."/>
        </authorList>
    </citation>
    <scope>NUCLEOTIDE SEQUENCE [LARGE SCALE GENOMIC DNA]</scope>
    <source>
        <strain evidence="15 16">DSM 23042</strain>
    </source>
</reference>
<dbReference type="GO" id="GO:0016758">
    <property type="term" value="F:hexosyltransferase activity"/>
    <property type="evidence" value="ECO:0007669"/>
    <property type="project" value="TreeGrafter"/>
</dbReference>
<keyword evidence="7" id="KW-0328">Glycosyltransferase</keyword>
<feature type="region of interest" description="Disordered" evidence="12">
    <location>
        <begin position="581"/>
        <end position="606"/>
    </location>
</feature>
<sequence length="606" mass="64360">MSTPRPSNAAAMRLAAVLGSLACAAAAVILYNVNSGSRAGIIGALADLALFGATFWLAWGAAQALLGLPPRRSGHAVPTLAPDTTPTETCVVAIPIYNEDPADTFSRIAAMDSALSAYPEGKLFQFAILSDTTDPEIAEAEAEWFLRLLSDRNAEGRIFYRRRESNVGRKAGNLRDFVESSGGAWDHVLVLDADSLMAPETMIEMLRRMEAEPRLSLLQTVPLVINSQSLFARATQFSGALFSPVFSRGVARMQGETGPFWGHNAMIRMRAFAECCGLPDLPGSPPFGGPILSHDYVEAALLARGGWIVRLDDDLGGSFEEGPANLIAHAKRDRRWCQGNLQHARLIGAPRLRLWSRFVFVQGILAYVASLFWLCFLVATIAAAALPAATNYFPHQGWSFPVFPGLETTRALELAIGVAGLLLLPKALIVVDAALRGRARGFGGAGRATLSALAEVALASLVAPILLVFTVRAIGQILAGRDGGWPAAGRDDGSVPLGAAARGCWWMVVIGVALLTFAALAAPGLVLWLLPVALPLILSPVIIWWTSQPSAALGLFRVPQEVAPAPVTVLQSQILARWQDRDAPPNDAAPPSEPLVPAGGWSASSG</sequence>
<keyword evidence="10 13" id="KW-1133">Transmembrane helix</keyword>
<dbReference type="NCBIfam" id="NF003958">
    <property type="entry name" value="PRK05454.2-1"/>
    <property type="match status" value="1"/>
</dbReference>
<protein>
    <recommendedName>
        <fullName evidence="4">Glucans biosynthesis glucosyltransferase H</fullName>
    </recommendedName>
</protein>
<feature type="transmembrane region" description="Helical" evidence="13">
    <location>
        <begin position="499"/>
        <end position="518"/>
    </location>
</feature>
<name>A0A1H9SG40_9RHOB</name>
<evidence type="ECO:0000313" key="15">
    <source>
        <dbReference type="EMBL" id="SER83996.1"/>
    </source>
</evidence>
<gene>
    <name evidence="15" type="ORF">SAMN04490244_103194</name>
</gene>
<keyword evidence="16" id="KW-1185">Reference proteome</keyword>
<evidence type="ECO:0000259" key="14">
    <source>
        <dbReference type="Pfam" id="PF13632"/>
    </source>
</evidence>
<keyword evidence="11 13" id="KW-0472">Membrane</keyword>
<dbReference type="AlphaFoldDB" id="A0A1H9SG40"/>
<evidence type="ECO:0000256" key="1">
    <source>
        <dbReference type="ARBA" id="ARBA00004429"/>
    </source>
</evidence>
<dbReference type="Pfam" id="PF13632">
    <property type="entry name" value="Glyco_trans_2_3"/>
    <property type="match status" value="1"/>
</dbReference>
<evidence type="ECO:0000256" key="12">
    <source>
        <dbReference type="SAM" id="MobiDB-lite"/>
    </source>
</evidence>
<evidence type="ECO:0000256" key="9">
    <source>
        <dbReference type="ARBA" id="ARBA00022692"/>
    </source>
</evidence>
<dbReference type="OrthoDB" id="9775281at2"/>
<keyword evidence="9 13" id="KW-0812">Transmembrane</keyword>
<dbReference type="EMBL" id="FOGU01000003">
    <property type="protein sequence ID" value="SER83996.1"/>
    <property type="molecule type" value="Genomic_DNA"/>
</dbReference>
<keyword evidence="6" id="KW-0997">Cell inner membrane</keyword>
<dbReference type="STRING" id="641238.SAMN04490244_103194"/>
<comment type="similarity">
    <text evidence="3">Belongs to the glycosyltransferase 2 family. OpgH subfamily.</text>
</comment>
<dbReference type="GO" id="GO:0005886">
    <property type="term" value="C:plasma membrane"/>
    <property type="evidence" value="ECO:0007669"/>
    <property type="project" value="UniProtKB-SubCell"/>
</dbReference>